<evidence type="ECO:0000313" key="2">
    <source>
        <dbReference type="EMBL" id="CAE7176720.1"/>
    </source>
</evidence>
<proteinExistence type="predicted"/>
<reference evidence="2" key="1">
    <citation type="submission" date="2021-01" db="EMBL/GenBank/DDBJ databases">
        <authorList>
            <person name="Kaushik A."/>
        </authorList>
    </citation>
    <scope>NUCLEOTIDE SEQUENCE</scope>
    <source>
        <strain evidence="2">AG5</strain>
    </source>
</reference>
<dbReference type="AlphaFoldDB" id="A0A8H3E4X8"/>
<evidence type="ECO:0000313" key="3">
    <source>
        <dbReference type="Proteomes" id="UP000663827"/>
    </source>
</evidence>
<accession>A0A8H3E4X8</accession>
<dbReference type="EMBL" id="CAJNJQ010002471">
    <property type="protein sequence ID" value="CAE7176720.1"/>
    <property type="molecule type" value="Genomic_DNA"/>
</dbReference>
<comment type="caution">
    <text evidence="2">The sequence shown here is derived from an EMBL/GenBank/DDBJ whole genome shotgun (WGS) entry which is preliminary data.</text>
</comment>
<evidence type="ECO:0000256" key="1">
    <source>
        <dbReference type="SAM" id="MobiDB-lite"/>
    </source>
</evidence>
<dbReference type="Proteomes" id="UP000663827">
    <property type="component" value="Unassembled WGS sequence"/>
</dbReference>
<sequence>MSKKGSAGCVTCKASNIRCDLTRGSTGCRRGTRVGIVCGGYLGTFSGVSKFKPKRSSKGGERQTSTVRRYGHSPNEIRSAVGRPAPNLTFRSGSEENSFSPTAINPEHDLSHPGSSHGDPISQQPHSHPPLVVLNEKFTTTSLGQTPVLSLDIPIPSIKQNTTPIVPPIAGNARVRPSGLMTEGQASLFDSILSLADNHPVLPCAAGNLHSKAGSTSSWPAGLDDDTDTDGFENVLTGLLNELVLDRGVESNIIPFVVQSCESLSFAAFRDSYY</sequence>
<feature type="compositionally biased region" description="Polar residues" evidence="1">
    <location>
        <begin position="89"/>
        <end position="103"/>
    </location>
</feature>
<organism evidence="2 3">
    <name type="scientific">Rhizoctonia solani</name>
    <dbReference type="NCBI Taxonomy" id="456999"/>
    <lineage>
        <taxon>Eukaryota</taxon>
        <taxon>Fungi</taxon>
        <taxon>Dikarya</taxon>
        <taxon>Basidiomycota</taxon>
        <taxon>Agaricomycotina</taxon>
        <taxon>Agaricomycetes</taxon>
        <taxon>Cantharellales</taxon>
        <taxon>Ceratobasidiaceae</taxon>
        <taxon>Rhizoctonia</taxon>
    </lineage>
</organism>
<evidence type="ECO:0008006" key="4">
    <source>
        <dbReference type="Google" id="ProtNLM"/>
    </source>
</evidence>
<feature type="region of interest" description="Disordered" evidence="1">
    <location>
        <begin position="49"/>
        <end position="129"/>
    </location>
</feature>
<gene>
    <name evidence="2" type="ORF">RDB_LOCUS112508</name>
</gene>
<protein>
    <recommendedName>
        <fullName evidence="4">Zn(2)-C6 fungal-type domain-containing protein</fullName>
    </recommendedName>
</protein>
<name>A0A8H3E4X8_9AGAM</name>